<dbReference type="Proteomes" id="UP000578449">
    <property type="component" value="Unassembled WGS sequence"/>
</dbReference>
<accession>A0A840PLG7</accession>
<proteinExistence type="predicted"/>
<feature type="compositionally biased region" description="Basic and acidic residues" evidence="1">
    <location>
        <begin position="92"/>
        <end position="110"/>
    </location>
</feature>
<sequence length="110" mass="12791">MWEELACEHLAPLIRAEIEAGNTLAQHAQWNDHYTFWLDGYRLGPPHPHAAVVRYVYSPDFKNGWIDHYTCRAHRQGLFRQGVHLPSGRTVHPSEIDPEMDARLSERYGE</sequence>
<feature type="region of interest" description="Disordered" evidence="1">
    <location>
        <begin position="85"/>
        <end position="110"/>
    </location>
</feature>
<dbReference type="AlphaFoldDB" id="A0A840PLG7"/>
<evidence type="ECO:0000313" key="2">
    <source>
        <dbReference type="EMBL" id="MBB5138641.1"/>
    </source>
</evidence>
<evidence type="ECO:0000313" key="3">
    <source>
        <dbReference type="Proteomes" id="UP000578449"/>
    </source>
</evidence>
<evidence type="ECO:0000256" key="1">
    <source>
        <dbReference type="SAM" id="MobiDB-lite"/>
    </source>
</evidence>
<dbReference type="RefSeq" id="WP_185055499.1">
    <property type="nucleotide sequence ID" value="NZ_BAABIX010000025.1"/>
</dbReference>
<comment type="caution">
    <text evidence="2">The sequence shown here is derived from an EMBL/GenBank/DDBJ whole genome shotgun (WGS) entry which is preliminary data.</text>
</comment>
<keyword evidence="3" id="KW-1185">Reference proteome</keyword>
<protein>
    <submittedName>
        <fullName evidence="2">Uncharacterized protein</fullName>
    </submittedName>
</protein>
<reference evidence="2 3" key="1">
    <citation type="submission" date="2020-08" db="EMBL/GenBank/DDBJ databases">
        <title>Genomic Encyclopedia of Type Strains, Phase IV (KMG-IV): sequencing the most valuable type-strain genomes for metagenomic binning, comparative biology and taxonomic classification.</title>
        <authorList>
            <person name="Goeker M."/>
        </authorList>
    </citation>
    <scope>NUCLEOTIDE SEQUENCE [LARGE SCALE GENOMIC DNA]</scope>
    <source>
        <strain evidence="2 3">DSM 45615</strain>
    </source>
</reference>
<gene>
    <name evidence="2" type="ORF">HNP84_008395</name>
</gene>
<dbReference type="EMBL" id="JACHGN010000024">
    <property type="protein sequence ID" value="MBB5138641.1"/>
    <property type="molecule type" value="Genomic_DNA"/>
</dbReference>
<organism evidence="2 3">
    <name type="scientific">Thermocatellispora tengchongensis</name>
    <dbReference type="NCBI Taxonomy" id="1073253"/>
    <lineage>
        <taxon>Bacteria</taxon>
        <taxon>Bacillati</taxon>
        <taxon>Actinomycetota</taxon>
        <taxon>Actinomycetes</taxon>
        <taxon>Streptosporangiales</taxon>
        <taxon>Streptosporangiaceae</taxon>
        <taxon>Thermocatellispora</taxon>
    </lineage>
</organism>
<name>A0A840PLG7_9ACTN</name>